<dbReference type="EMBL" id="JAFMPY010000017">
    <property type="protein sequence ID" value="MBO0905103.1"/>
    <property type="molecule type" value="Genomic_DNA"/>
</dbReference>
<gene>
    <name evidence="3" type="ORF">J1C47_15770</name>
</gene>
<sequence length="381" mass="39193">MTQRASAAQWSRVLLAFCVAPLLAAGGAAAAEAAALTPHRAAYEVGLDAASDEILGVDGRIAVALSEKGDCSGYGIDYRFVARFLRDQEIVVTDQQIRLGESRDGKRFTFDAESFVDSVADSTTKGEAKTADGKTVVAYSEPSPQEVTLEAALFPIHHTQKVIEAAKAGVPIFESRVFQGDSDAEKDTTSTVVITPLAAAELSEEIAGYGARPGAPAGKPLGGEGQATAWGDATAGADAGSPTKDPGSAAPQAADPADPGEADPTAPDRENAAGEAGPDAVLPGEAGATAQSDAADDDADPAATDPAAIAERLEGLKAWKVTESFYNSDSDEDGLPVFETVYTLFENGVTGNQLLKFDGYSLKARLASLQLDDAPTCPVGD</sequence>
<dbReference type="Proteomes" id="UP000664288">
    <property type="component" value="Unassembled WGS sequence"/>
</dbReference>
<evidence type="ECO:0000256" key="1">
    <source>
        <dbReference type="SAM" id="MobiDB-lite"/>
    </source>
</evidence>
<feature type="signal peptide" evidence="2">
    <location>
        <begin position="1"/>
        <end position="30"/>
    </location>
</feature>
<comment type="caution">
    <text evidence="3">The sequence shown here is derived from an EMBL/GenBank/DDBJ whole genome shotgun (WGS) entry which is preliminary data.</text>
</comment>
<organism evidence="3 4">
    <name type="scientific">Jiella sonneratiae</name>
    <dbReference type="NCBI Taxonomy" id="2816856"/>
    <lineage>
        <taxon>Bacteria</taxon>
        <taxon>Pseudomonadati</taxon>
        <taxon>Pseudomonadota</taxon>
        <taxon>Alphaproteobacteria</taxon>
        <taxon>Hyphomicrobiales</taxon>
        <taxon>Aurantimonadaceae</taxon>
        <taxon>Jiella</taxon>
    </lineage>
</organism>
<feature type="region of interest" description="Disordered" evidence="1">
    <location>
        <begin position="211"/>
        <end position="303"/>
    </location>
</feature>
<evidence type="ECO:0000313" key="3">
    <source>
        <dbReference type="EMBL" id="MBO0905103.1"/>
    </source>
</evidence>
<keyword evidence="4" id="KW-1185">Reference proteome</keyword>
<accession>A0ABS3J603</accession>
<dbReference type="RefSeq" id="WP_207351740.1">
    <property type="nucleotide sequence ID" value="NZ_JAFMPY010000017.1"/>
</dbReference>
<proteinExistence type="predicted"/>
<evidence type="ECO:0000313" key="4">
    <source>
        <dbReference type="Proteomes" id="UP000664288"/>
    </source>
</evidence>
<name>A0ABS3J603_9HYPH</name>
<keyword evidence="2" id="KW-0732">Signal</keyword>
<evidence type="ECO:0000256" key="2">
    <source>
        <dbReference type="SAM" id="SignalP"/>
    </source>
</evidence>
<feature type="compositionally biased region" description="Low complexity" evidence="1">
    <location>
        <begin position="227"/>
        <end position="265"/>
    </location>
</feature>
<protein>
    <submittedName>
        <fullName evidence="3">DUF1849 family protein</fullName>
    </submittedName>
</protein>
<dbReference type="Pfam" id="PF08904">
    <property type="entry name" value="EipB_like"/>
    <property type="match status" value="2"/>
</dbReference>
<dbReference type="InterPro" id="IPR015000">
    <property type="entry name" value="EipB-like"/>
</dbReference>
<feature type="chain" id="PRO_5045913359" evidence="2">
    <location>
        <begin position="31"/>
        <end position="381"/>
    </location>
</feature>
<reference evidence="3 4" key="1">
    <citation type="submission" date="2021-03" db="EMBL/GenBank/DDBJ databases">
        <title>Whole genome sequence of Jiella sp. MQZ13P-4.</title>
        <authorList>
            <person name="Tuo L."/>
        </authorList>
    </citation>
    <scope>NUCLEOTIDE SEQUENCE [LARGE SCALE GENOMIC DNA]</scope>
    <source>
        <strain evidence="3 4">MQZ13P-4</strain>
    </source>
</reference>